<dbReference type="RefSeq" id="WP_183442920.1">
    <property type="nucleotide sequence ID" value="NZ_JACHXD010000014.1"/>
</dbReference>
<gene>
    <name evidence="1" type="ORF">FHS03_004270</name>
</gene>
<accession>A0A7W5BDM8</accession>
<proteinExistence type="predicted"/>
<comment type="caution">
    <text evidence="1">The sequence shown here is derived from an EMBL/GenBank/DDBJ whole genome shotgun (WGS) entry which is preliminary data.</text>
</comment>
<dbReference type="AlphaFoldDB" id="A0A7W5BDM8"/>
<evidence type="ECO:0000313" key="2">
    <source>
        <dbReference type="Proteomes" id="UP000541535"/>
    </source>
</evidence>
<dbReference type="EMBL" id="JACHXD010000014">
    <property type="protein sequence ID" value="MBB3121194.1"/>
    <property type="molecule type" value="Genomic_DNA"/>
</dbReference>
<evidence type="ECO:0000313" key="1">
    <source>
        <dbReference type="EMBL" id="MBB3121194.1"/>
    </source>
</evidence>
<dbReference type="Proteomes" id="UP000541535">
    <property type="component" value="Unassembled WGS sequence"/>
</dbReference>
<reference evidence="1 2" key="1">
    <citation type="submission" date="2020-08" db="EMBL/GenBank/DDBJ databases">
        <title>Genomic Encyclopedia of Type Strains, Phase III (KMG-III): the genomes of soil and plant-associated and newly described type strains.</title>
        <authorList>
            <person name="Whitman W."/>
        </authorList>
    </citation>
    <scope>NUCLEOTIDE SEQUENCE [LARGE SCALE GENOMIC DNA]</scope>
    <source>
        <strain evidence="1 2">CECT 8897</strain>
    </source>
</reference>
<name>A0A7W5BDM8_9BURK</name>
<organism evidence="1 2">
    <name type="scientific">Pseudoduganella violacea</name>
    <dbReference type="NCBI Taxonomy" id="1715466"/>
    <lineage>
        <taxon>Bacteria</taxon>
        <taxon>Pseudomonadati</taxon>
        <taxon>Pseudomonadota</taxon>
        <taxon>Betaproteobacteria</taxon>
        <taxon>Burkholderiales</taxon>
        <taxon>Oxalobacteraceae</taxon>
        <taxon>Telluria group</taxon>
        <taxon>Pseudoduganella</taxon>
    </lineage>
</organism>
<keyword evidence="2" id="KW-1185">Reference proteome</keyword>
<protein>
    <submittedName>
        <fullName evidence="1">Uncharacterized protein</fullName>
    </submittedName>
</protein>
<sequence length="143" mass="15449">MSITVVQLGVEHGSLTHAQVQHGAHVFAALVNGSRENLAPLLGCQTLVEMSFQDVADWRELPDFQDEDSCMQASAVIRNAVVVRGRVHNVLPVDSESSVIDLHLRTGQEFITIESSELGGFIPTVGAGLEIHVQGLCFYPANT</sequence>